<evidence type="ECO:0000256" key="1">
    <source>
        <dbReference type="SAM" id="MobiDB-lite"/>
    </source>
</evidence>
<keyword evidence="2" id="KW-1133">Transmembrane helix</keyword>
<accession>A0A2I1KRJ2</accession>
<feature type="region of interest" description="Disordered" evidence="1">
    <location>
        <begin position="814"/>
        <end position="836"/>
    </location>
</feature>
<keyword evidence="2" id="KW-0472">Membrane</keyword>
<dbReference type="RefSeq" id="WP_034236078.1">
    <property type="nucleotide sequence ID" value="NZ_JASPEK010000053.1"/>
</dbReference>
<keyword evidence="2" id="KW-0812">Transmembrane</keyword>
<feature type="domain" description="T-Q ester bond containing" evidence="3">
    <location>
        <begin position="888"/>
        <end position="1013"/>
    </location>
</feature>
<feature type="domain" description="T-Q ester bond containing" evidence="3">
    <location>
        <begin position="760"/>
        <end position="883"/>
    </location>
</feature>
<organism evidence="4 5">
    <name type="scientific">Actinomyces urogenitalis</name>
    <dbReference type="NCBI Taxonomy" id="103621"/>
    <lineage>
        <taxon>Bacteria</taxon>
        <taxon>Bacillati</taxon>
        <taxon>Actinomycetota</taxon>
        <taxon>Actinomycetes</taxon>
        <taxon>Actinomycetales</taxon>
        <taxon>Actinomycetaceae</taxon>
        <taxon>Actinomyces</taxon>
    </lineage>
</organism>
<proteinExistence type="predicted"/>
<dbReference type="Pfam" id="PF18202">
    <property type="entry name" value="TQ"/>
    <property type="match status" value="2"/>
</dbReference>
<evidence type="ECO:0000313" key="5">
    <source>
        <dbReference type="Proteomes" id="UP000234778"/>
    </source>
</evidence>
<dbReference type="AlphaFoldDB" id="A0A2I1KRJ2"/>
<dbReference type="Gene3D" id="2.60.40.3930">
    <property type="match status" value="2"/>
</dbReference>
<reference evidence="4 5" key="1">
    <citation type="submission" date="2017-12" db="EMBL/GenBank/DDBJ databases">
        <title>Phylogenetic diversity of female urinary microbiome.</title>
        <authorList>
            <person name="Thomas-White K."/>
            <person name="Wolfe A.J."/>
        </authorList>
    </citation>
    <scope>NUCLEOTIDE SEQUENCE [LARGE SCALE GENOMIC DNA]</scope>
    <source>
        <strain evidence="4 5">UMB0319</strain>
    </source>
</reference>
<dbReference type="Proteomes" id="UP000234778">
    <property type="component" value="Unassembled WGS sequence"/>
</dbReference>
<comment type="caution">
    <text evidence="4">The sequence shown here is derived from an EMBL/GenBank/DDBJ whole genome shotgun (WGS) entry which is preliminary data.</text>
</comment>
<gene>
    <name evidence="4" type="ORF">CYJ26_08475</name>
</gene>
<dbReference type="NCBIfam" id="NF033903">
    <property type="entry name" value="VaFE_rpt"/>
    <property type="match status" value="2"/>
</dbReference>
<evidence type="ECO:0000259" key="3">
    <source>
        <dbReference type="Pfam" id="PF18202"/>
    </source>
</evidence>
<feature type="transmembrane region" description="Helical" evidence="2">
    <location>
        <begin position="1024"/>
        <end position="1044"/>
    </location>
</feature>
<name>A0A2I1KRJ2_9ACTO</name>
<evidence type="ECO:0000313" key="4">
    <source>
        <dbReference type="EMBL" id="PKY98252.1"/>
    </source>
</evidence>
<protein>
    <recommendedName>
        <fullName evidence="3">T-Q ester bond containing domain-containing protein</fullName>
    </recommendedName>
</protein>
<dbReference type="InterPro" id="IPR041100">
    <property type="entry name" value="TQ"/>
</dbReference>
<evidence type="ECO:0000256" key="2">
    <source>
        <dbReference type="SAM" id="Phobius"/>
    </source>
</evidence>
<sequence length="1049" mass="111710">MAKTTTTRVPGARRSRLGTMLPGPDRLRRASALVAAVALMASAMAGMSALPLGQDLGLRSPAQAAVTKIPPNTGEGYPFYDSSGTYHWLGANADPVTPGVLNWCIEFGPVPIKANAQMADARELTEQVQRGDTAPSLKVAPAQMYWLLTKYEPVDTADSRAALAILAHANYDVAPQAAGIIAEIPAKFPSAYALAEAYAAESRVSTPQSFATGGAQREDAVRTGQVGGIASTNTDGSLIPGVPVTVTLVGPAVFDTTGTGTWAGVTGMEPISLAWTATGNGEVSYSAHFSVPRQVLRYYANDGSVQDMITRGPQASIEMLDIEQPGTPFRVHYDFQPLGTSQVHTVEVNADGAINDTLTTATDTSYVNPHWMTDAGQPVPVVYRATAYWSRTRPAQTDRVPQGAEKIGEVTATATGPDQSLEASLELGKRGFVTWVWEVRKADQGAYESYVAADWLDGYGLPEETSSENFDFRPLGTSHVSSWKVNQPEEPPCDTFTPAADPSYRDGEWTRLVSADSFDDGVYVPVVYTATAYRLDPEVLPVTAEQVPAEARALGSVKVTASGPGQEVQACLDQSVAPGFLTWVWQVQAEDQAAHGRWIASGWADSYGVAEETTSTVYRTTIDSSIQVHATKSGEYLSDDLFVEGFPSNHGDFEGGMGFKADEKEMTQSLLFFPDGQEVTEANRARAELIASVKVPARNGTYFHVGSTSFKVKKDDDGAALPGTYVFVTDFAGDDRTAAYSSSVEDASEQYVVAPPPVQPEIETTASDKADGDKVLPATGDVTIADQVCQKEGKPLEVGKTYTLTARAMDKETGQPIMDDDGRPFTGQAQLTPSGPSDCAVVEVRIPARLLHGKTIVMFENVTLDGRTVAVHTDIEDEGQTVTGALVPEVGTTLTDSSDGDHEVSPGPVVLEDRVCPKNVTTFEPGRTYEVQGRLMDKKTGKPLTGKEGQEVVASASFTPSSATDCAVVSFSFDARTLADHRLVAFERVYEPGSQVILASHEDLDDAAQTVHVIKPLPPLVQTGATVALVALAAAGLIGSGTVLSRTRR</sequence>
<dbReference type="EMBL" id="PKHA01000009">
    <property type="protein sequence ID" value="PKY98252.1"/>
    <property type="molecule type" value="Genomic_DNA"/>
</dbReference>
<dbReference type="GeneID" id="81708967"/>